<proteinExistence type="predicted"/>
<dbReference type="AlphaFoldDB" id="A0A382MMB2"/>
<reference evidence="1" key="1">
    <citation type="submission" date="2018-05" db="EMBL/GenBank/DDBJ databases">
        <authorList>
            <person name="Lanie J.A."/>
            <person name="Ng W.-L."/>
            <person name="Kazmierczak K.M."/>
            <person name="Andrzejewski T.M."/>
            <person name="Davidsen T.M."/>
            <person name="Wayne K.J."/>
            <person name="Tettelin H."/>
            <person name="Glass J.I."/>
            <person name="Rusch D."/>
            <person name="Podicherti R."/>
            <person name="Tsui H.-C.T."/>
            <person name="Winkler M.E."/>
        </authorList>
    </citation>
    <scope>NUCLEOTIDE SEQUENCE</scope>
</reference>
<accession>A0A382MMB2</accession>
<evidence type="ECO:0000313" key="1">
    <source>
        <dbReference type="EMBL" id="SVC48927.1"/>
    </source>
</evidence>
<feature type="non-terminal residue" evidence="1">
    <location>
        <position position="27"/>
    </location>
</feature>
<protein>
    <submittedName>
        <fullName evidence="1">Uncharacterized protein</fullName>
    </submittedName>
</protein>
<dbReference type="EMBL" id="UINC01094031">
    <property type="protein sequence ID" value="SVC48927.1"/>
    <property type="molecule type" value="Genomic_DNA"/>
</dbReference>
<dbReference type="Gene3D" id="2.60.120.620">
    <property type="entry name" value="q2cbj1_9rhob like domain"/>
    <property type="match status" value="1"/>
</dbReference>
<name>A0A382MMB2_9ZZZZ</name>
<sequence length="27" mass="3135">MNDEEKYLFDLNGYLVVKDVLTSDEIA</sequence>
<gene>
    <name evidence="1" type="ORF">METZ01_LOCUS301781</name>
</gene>
<organism evidence="1">
    <name type="scientific">marine metagenome</name>
    <dbReference type="NCBI Taxonomy" id="408172"/>
    <lineage>
        <taxon>unclassified sequences</taxon>
        <taxon>metagenomes</taxon>
        <taxon>ecological metagenomes</taxon>
    </lineage>
</organism>